<dbReference type="EMBL" id="SRXT01000008">
    <property type="protein sequence ID" value="TGX49647.1"/>
    <property type="molecule type" value="Genomic_DNA"/>
</dbReference>
<organism evidence="1 2">
    <name type="scientific">Sphingomonas gei</name>
    <dbReference type="NCBI Taxonomy" id="1395960"/>
    <lineage>
        <taxon>Bacteria</taxon>
        <taxon>Pseudomonadati</taxon>
        <taxon>Pseudomonadota</taxon>
        <taxon>Alphaproteobacteria</taxon>
        <taxon>Sphingomonadales</taxon>
        <taxon>Sphingomonadaceae</taxon>
        <taxon>Sphingomonas</taxon>
    </lineage>
</organism>
<name>A0A4S1X3H9_9SPHN</name>
<gene>
    <name evidence="1" type="ORF">E5A73_19250</name>
</gene>
<dbReference type="RefSeq" id="WP_135965471.1">
    <property type="nucleotide sequence ID" value="NZ_SRXT01000008.1"/>
</dbReference>
<keyword evidence="2" id="KW-1185">Reference proteome</keyword>
<evidence type="ECO:0000313" key="2">
    <source>
        <dbReference type="Proteomes" id="UP000306147"/>
    </source>
</evidence>
<evidence type="ECO:0000313" key="1">
    <source>
        <dbReference type="EMBL" id="TGX49647.1"/>
    </source>
</evidence>
<protein>
    <submittedName>
        <fullName evidence="1">Uncharacterized protein</fullName>
    </submittedName>
</protein>
<proteinExistence type="predicted"/>
<dbReference type="Proteomes" id="UP000306147">
    <property type="component" value="Unassembled WGS sequence"/>
</dbReference>
<sequence>MNLLLLLTALLASLTGIGSGDRGVRGVQDVAVVRATEVVQAVSQRAGSARPSHPVANEIATPGQRWAVAESVLLPSAEQRFERRLE</sequence>
<accession>A0A4S1X3H9</accession>
<dbReference type="AlphaFoldDB" id="A0A4S1X3H9"/>
<dbReference type="OrthoDB" id="10014705at2"/>
<reference evidence="1 2" key="1">
    <citation type="submission" date="2019-04" db="EMBL/GenBank/DDBJ databases">
        <title>Sphingomonas psychrotolerans sp. nov., isolated from soil in the Tianshan Mountains, Xinjiang, China.</title>
        <authorList>
            <person name="Luo Y."/>
            <person name="Sheng H."/>
        </authorList>
    </citation>
    <scope>NUCLEOTIDE SEQUENCE [LARGE SCALE GENOMIC DNA]</scope>
    <source>
        <strain evidence="1 2">ZFGT-11</strain>
    </source>
</reference>
<comment type="caution">
    <text evidence="1">The sequence shown here is derived from an EMBL/GenBank/DDBJ whole genome shotgun (WGS) entry which is preliminary data.</text>
</comment>